<protein>
    <submittedName>
        <fullName evidence="4">SDR family NAD(P)-dependent oxidoreductase</fullName>
    </submittedName>
</protein>
<accession>A0A3G8ZYH0</accession>
<evidence type="ECO:0000256" key="3">
    <source>
        <dbReference type="RuleBase" id="RU000363"/>
    </source>
</evidence>
<dbReference type="InterPro" id="IPR002347">
    <property type="entry name" value="SDR_fam"/>
</dbReference>
<evidence type="ECO:0000313" key="4">
    <source>
        <dbReference type="EMBL" id="AZI59076.1"/>
    </source>
</evidence>
<dbReference type="Gene3D" id="3.40.50.720">
    <property type="entry name" value="NAD(P)-binding Rossmann-like Domain"/>
    <property type="match status" value="1"/>
</dbReference>
<name>A0A3G8ZYH0_9ACTN</name>
<dbReference type="GO" id="GO:0016491">
    <property type="term" value="F:oxidoreductase activity"/>
    <property type="evidence" value="ECO:0007669"/>
    <property type="project" value="UniProtKB-KW"/>
</dbReference>
<dbReference type="AlphaFoldDB" id="A0A3G8ZYH0"/>
<dbReference type="PROSITE" id="PS00061">
    <property type="entry name" value="ADH_SHORT"/>
    <property type="match status" value="1"/>
</dbReference>
<dbReference type="GO" id="GO:0016020">
    <property type="term" value="C:membrane"/>
    <property type="evidence" value="ECO:0007669"/>
    <property type="project" value="TreeGrafter"/>
</dbReference>
<dbReference type="EMBL" id="CP034170">
    <property type="protein sequence ID" value="AZI59076.1"/>
    <property type="molecule type" value="Genomic_DNA"/>
</dbReference>
<organism evidence="4 5">
    <name type="scientific">Nakamurella antarctica</name>
    <dbReference type="NCBI Taxonomy" id="1902245"/>
    <lineage>
        <taxon>Bacteria</taxon>
        <taxon>Bacillati</taxon>
        <taxon>Actinomycetota</taxon>
        <taxon>Actinomycetes</taxon>
        <taxon>Nakamurellales</taxon>
        <taxon>Nakamurellaceae</taxon>
        <taxon>Nakamurella</taxon>
    </lineage>
</organism>
<gene>
    <name evidence="4" type="ORF">EH165_13945</name>
</gene>
<keyword evidence="2" id="KW-0560">Oxidoreductase</keyword>
<dbReference type="KEGG" id="nak:EH165_13945"/>
<evidence type="ECO:0000256" key="2">
    <source>
        <dbReference type="ARBA" id="ARBA00023002"/>
    </source>
</evidence>
<sequence length="251" mass="26350">MTKFSLTGARVWVTGASSGIGAALANELTDRGALVAISARRTTELEAVSAGRMAVVPVDVSDTAAVAQAAVKVREALGGIDLVILNAGTWQQMKLDTLDAAAFARHLDVNVMGTVNTLAAVMPEMLAARSGTVAIVASVSGFRGLPGGMAYAASKAALINLAETVRAEAIGRRVRVVTINPGFVRTPMTAENKFPMPFLVDVDDAARTIADGLATRKQEIIFPLPMAIVMKTARLLPVRVWTLISRRLAGK</sequence>
<dbReference type="PANTHER" id="PTHR44196">
    <property type="entry name" value="DEHYDROGENASE/REDUCTASE SDR FAMILY MEMBER 7B"/>
    <property type="match status" value="1"/>
</dbReference>
<comment type="similarity">
    <text evidence="1 3">Belongs to the short-chain dehydrogenases/reductases (SDR) family.</text>
</comment>
<reference evidence="4 5" key="2">
    <citation type="submission" date="2018-12" db="EMBL/GenBank/DDBJ databases">
        <title>Nakamurella antarcticus sp. nov., isolated from Antarctica South Shetland Islands soil.</title>
        <authorList>
            <person name="Peng F."/>
        </authorList>
    </citation>
    <scope>NUCLEOTIDE SEQUENCE [LARGE SCALE GENOMIC DNA]</scope>
    <source>
        <strain evidence="4 5">S14-144</strain>
    </source>
</reference>
<dbReference type="InterPro" id="IPR020904">
    <property type="entry name" value="Sc_DH/Rdtase_CS"/>
</dbReference>
<dbReference type="SUPFAM" id="SSF51735">
    <property type="entry name" value="NAD(P)-binding Rossmann-fold domains"/>
    <property type="match status" value="1"/>
</dbReference>
<dbReference type="InterPro" id="IPR036291">
    <property type="entry name" value="NAD(P)-bd_dom_sf"/>
</dbReference>
<dbReference type="PRINTS" id="PR00080">
    <property type="entry name" value="SDRFAMILY"/>
</dbReference>
<dbReference type="PANTHER" id="PTHR44196:SF1">
    <property type="entry name" value="DEHYDROGENASE_REDUCTASE SDR FAMILY MEMBER 7B"/>
    <property type="match status" value="1"/>
</dbReference>
<dbReference type="Proteomes" id="UP000268084">
    <property type="component" value="Chromosome"/>
</dbReference>
<proteinExistence type="inferred from homology"/>
<dbReference type="RefSeq" id="WP_124799980.1">
    <property type="nucleotide sequence ID" value="NZ_CP034170.1"/>
</dbReference>
<dbReference type="PRINTS" id="PR00081">
    <property type="entry name" value="GDHRDH"/>
</dbReference>
<keyword evidence="5" id="KW-1185">Reference proteome</keyword>
<evidence type="ECO:0000256" key="1">
    <source>
        <dbReference type="ARBA" id="ARBA00006484"/>
    </source>
</evidence>
<evidence type="ECO:0000313" key="5">
    <source>
        <dbReference type="Proteomes" id="UP000268084"/>
    </source>
</evidence>
<reference evidence="4 5" key="1">
    <citation type="submission" date="2018-11" db="EMBL/GenBank/DDBJ databases">
        <authorList>
            <person name="Da X."/>
        </authorList>
    </citation>
    <scope>NUCLEOTIDE SEQUENCE [LARGE SCALE GENOMIC DNA]</scope>
    <source>
        <strain evidence="4 5">S14-144</strain>
    </source>
</reference>
<dbReference type="Pfam" id="PF00106">
    <property type="entry name" value="adh_short"/>
    <property type="match status" value="1"/>
</dbReference>
<dbReference type="OrthoDB" id="4523082at2"/>